<name>D2QK74_SPILD</name>
<keyword evidence="2" id="KW-1185">Reference proteome</keyword>
<dbReference type="Pfam" id="PF13715">
    <property type="entry name" value="CarbopepD_reg_2"/>
    <property type="match status" value="1"/>
</dbReference>
<dbReference type="Proteomes" id="UP000002028">
    <property type="component" value="Chromosome"/>
</dbReference>
<dbReference type="InterPro" id="IPR008969">
    <property type="entry name" value="CarboxyPept-like_regulatory"/>
</dbReference>
<dbReference type="STRING" id="504472.Slin_1145"/>
<evidence type="ECO:0000313" key="2">
    <source>
        <dbReference type="Proteomes" id="UP000002028"/>
    </source>
</evidence>
<dbReference type="RefSeq" id="WP_012925747.1">
    <property type="nucleotide sequence ID" value="NC_013730.1"/>
</dbReference>
<dbReference type="AlphaFoldDB" id="D2QK74"/>
<accession>D2QK74</accession>
<dbReference type="HOGENOM" id="CLU_799028_0_0_10"/>
<gene>
    <name evidence="1" type="ordered locus">Slin_1145</name>
</gene>
<sequence length="347" mass="40082">MKIKLCLFTISFLSHTANCQSHKFIGYVLDSLTKQPIELANIQLYNSDVSISTNKQGIFYIDQKNLSSYIGVSCVGYEKKQYYLEVGKESFIILLRQSVHTLSTITVKSIKADSLVKLAFKSLAYNVYYPATYNLYKLQETVKRNDTCLYEGKASIKVFSVSAFDNIENNQVKLLSHETTIKDSLAVFDLNLMNSPYSVVFYDLIKVKPNFMRGNTKNIKYVYEDTLTYNGYKAHKISFYSNSYNGFMYIEDISYRFIKVEFNVLSNKPFSKNLKYIKFYQKVTIQYKKEYNKTFLESGKIVIKARKSSNSPALEIDCHFILDNILTQNITPFSDVEVAPNKPLFKL</sequence>
<dbReference type="KEGG" id="sli:Slin_1145"/>
<dbReference type="EMBL" id="CP001769">
    <property type="protein sequence ID" value="ADB37196.1"/>
    <property type="molecule type" value="Genomic_DNA"/>
</dbReference>
<dbReference type="SUPFAM" id="SSF49464">
    <property type="entry name" value="Carboxypeptidase regulatory domain-like"/>
    <property type="match status" value="1"/>
</dbReference>
<organism evidence="1 2">
    <name type="scientific">Spirosoma linguale (strain ATCC 33905 / DSM 74 / LMG 10896 / Claus 1)</name>
    <dbReference type="NCBI Taxonomy" id="504472"/>
    <lineage>
        <taxon>Bacteria</taxon>
        <taxon>Pseudomonadati</taxon>
        <taxon>Bacteroidota</taxon>
        <taxon>Cytophagia</taxon>
        <taxon>Cytophagales</taxon>
        <taxon>Cytophagaceae</taxon>
        <taxon>Spirosoma</taxon>
    </lineage>
</organism>
<reference evidence="1 2" key="1">
    <citation type="journal article" date="2010" name="Stand. Genomic Sci.">
        <title>Complete genome sequence of Spirosoma linguale type strain (1).</title>
        <authorList>
            <person name="Lail K."/>
            <person name="Sikorski J."/>
            <person name="Saunders E."/>
            <person name="Lapidus A."/>
            <person name="Glavina Del Rio T."/>
            <person name="Copeland A."/>
            <person name="Tice H."/>
            <person name="Cheng J.-F."/>
            <person name="Lucas S."/>
            <person name="Nolan M."/>
            <person name="Bruce D."/>
            <person name="Goodwin L."/>
            <person name="Pitluck S."/>
            <person name="Ivanova N."/>
            <person name="Mavromatis K."/>
            <person name="Ovchinnikova G."/>
            <person name="Pati A."/>
            <person name="Chen A."/>
            <person name="Palaniappan K."/>
            <person name="Land M."/>
            <person name="Hauser L."/>
            <person name="Chang Y.-J."/>
            <person name="Jeffries C.D."/>
            <person name="Chain P."/>
            <person name="Brettin T."/>
            <person name="Detter J.C."/>
            <person name="Schuetze A."/>
            <person name="Rohde M."/>
            <person name="Tindall B.J."/>
            <person name="Goeker M."/>
            <person name="Bristow J."/>
            <person name="Eisen J.A."/>
            <person name="Markowitz V."/>
            <person name="Hugenholtz P."/>
            <person name="Kyrpides N.C."/>
            <person name="Klenk H.-P."/>
            <person name="Chen F."/>
        </authorList>
    </citation>
    <scope>NUCLEOTIDE SEQUENCE [LARGE SCALE GENOMIC DNA]</scope>
    <source>
        <strain evidence="2">ATCC 33905 / DSM 74 / LMG 10896 / Claus 1</strain>
    </source>
</reference>
<dbReference type="Gene3D" id="2.60.40.1120">
    <property type="entry name" value="Carboxypeptidase-like, regulatory domain"/>
    <property type="match status" value="1"/>
</dbReference>
<evidence type="ECO:0000313" key="1">
    <source>
        <dbReference type="EMBL" id="ADB37196.1"/>
    </source>
</evidence>
<evidence type="ECO:0008006" key="3">
    <source>
        <dbReference type="Google" id="ProtNLM"/>
    </source>
</evidence>
<proteinExistence type="predicted"/>
<protein>
    <recommendedName>
        <fullName evidence="3">Carboxypeptidase-like regulatory domain-containing protein</fullName>
    </recommendedName>
</protein>